<evidence type="ECO:0000256" key="1">
    <source>
        <dbReference type="ARBA" id="ARBA00010641"/>
    </source>
</evidence>
<dbReference type="PANTHER" id="PTHR43133">
    <property type="entry name" value="RNA POLYMERASE ECF-TYPE SIGMA FACTO"/>
    <property type="match status" value="1"/>
</dbReference>
<dbReference type="InterPro" id="IPR013249">
    <property type="entry name" value="RNA_pol_sigma70_r4_t2"/>
</dbReference>
<sequence>MNFGGRNRIGDSHRKAHAGRRLGDYGVVGMRKHASADEVDRELLKAHLAGDRRAFAVLAQRYYPQLVAMARRYRRDDFDPLDGVQEGLARAIAGAASFRGRSTVATWLTCIVKNACIDHIRGRFGEISLCDKDEDFETLLSSQPIPCPDVPLRVTMVAALEQLPTDQRDALLYLDIFGYSLQETSRSIGQPSGTLKSRRARARRALRRQLEEVQVA</sequence>
<dbReference type="Gene3D" id="1.10.1740.10">
    <property type="match status" value="1"/>
</dbReference>
<dbReference type="PANTHER" id="PTHR43133:SF50">
    <property type="entry name" value="ECF RNA POLYMERASE SIGMA FACTOR SIGM"/>
    <property type="match status" value="1"/>
</dbReference>
<comment type="similarity">
    <text evidence="1">Belongs to the sigma-70 factor family. ECF subfamily.</text>
</comment>
<feature type="non-terminal residue" evidence="8">
    <location>
        <position position="1"/>
    </location>
</feature>
<evidence type="ECO:0000256" key="5">
    <source>
        <dbReference type="ARBA" id="ARBA00023163"/>
    </source>
</evidence>
<dbReference type="AlphaFoldDB" id="A0AAW9SGG6"/>
<accession>A0AAW9SGG6</accession>
<dbReference type="InterPro" id="IPR013325">
    <property type="entry name" value="RNA_pol_sigma_r2"/>
</dbReference>
<dbReference type="InterPro" id="IPR007627">
    <property type="entry name" value="RNA_pol_sigma70_r2"/>
</dbReference>
<dbReference type="InterPro" id="IPR039425">
    <property type="entry name" value="RNA_pol_sigma-70-like"/>
</dbReference>
<feature type="domain" description="RNA polymerase sigma factor 70 region 4 type 2" evidence="7">
    <location>
        <begin position="157"/>
        <end position="206"/>
    </location>
</feature>
<dbReference type="RefSeq" id="WP_049181949.1">
    <property type="nucleotide sequence ID" value="NZ_JASOOY020000006.1"/>
</dbReference>
<dbReference type="GO" id="GO:0006352">
    <property type="term" value="P:DNA-templated transcription initiation"/>
    <property type="evidence" value="ECO:0007669"/>
    <property type="project" value="InterPro"/>
</dbReference>
<evidence type="ECO:0000256" key="4">
    <source>
        <dbReference type="ARBA" id="ARBA00023125"/>
    </source>
</evidence>
<name>A0AAW9SGG6_CORAY</name>
<dbReference type="GO" id="GO:0003677">
    <property type="term" value="F:DNA binding"/>
    <property type="evidence" value="ECO:0007669"/>
    <property type="project" value="UniProtKB-KW"/>
</dbReference>
<reference evidence="8" key="1">
    <citation type="submission" date="2023-05" db="EMBL/GenBank/DDBJ databases">
        <authorList>
            <person name="Du J."/>
        </authorList>
    </citation>
    <scope>NUCLEOTIDE SEQUENCE</scope>
    <source>
        <strain evidence="8">UMB1064</strain>
    </source>
</reference>
<evidence type="ECO:0000313" key="9">
    <source>
        <dbReference type="Proteomes" id="UP001223646"/>
    </source>
</evidence>
<protein>
    <submittedName>
        <fullName evidence="8">Sigma-70 family RNA polymerase sigma factor</fullName>
    </submittedName>
</protein>
<keyword evidence="5" id="KW-0804">Transcription</keyword>
<dbReference type="InterPro" id="IPR036388">
    <property type="entry name" value="WH-like_DNA-bd_sf"/>
</dbReference>
<dbReference type="GO" id="GO:0016987">
    <property type="term" value="F:sigma factor activity"/>
    <property type="evidence" value="ECO:0007669"/>
    <property type="project" value="UniProtKB-KW"/>
</dbReference>
<dbReference type="Pfam" id="PF04542">
    <property type="entry name" value="Sigma70_r2"/>
    <property type="match status" value="1"/>
</dbReference>
<evidence type="ECO:0000259" key="7">
    <source>
        <dbReference type="Pfam" id="PF08281"/>
    </source>
</evidence>
<evidence type="ECO:0000256" key="2">
    <source>
        <dbReference type="ARBA" id="ARBA00023015"/>
    </source>
</evidence>
<evidence type="ECO:0000313" key="8">
    <source>
        <dbReference type="EMBL" id="MEO3716314.1"/>
    </source>
</evidence>
<dbReference type="EMBL" id="JASOOY020000006">
    <property type="protein sequence ID" value="MEO3716314.1"/>
    <property type="molecule type" value="Genomic_DNA"/>
</dbReference>
<dbReference type="NCBIfam" id="TIGR02937">
    <property type="entry name" value="sigma70-ECF"/>
    <property type="match status" value="1"/>
</dbReference>
<dbReference type="InterPro" id="IPR013324">
    <property type="entry name" value="RNA_pol_sigma_r3/r4-like"/>
</dbReference>
<dbReference type="SUPFAM" id="SSF88946">
    <property type="entry name" value="Sigma2 domain of RNA polymerase sigma factors"/>
    <property type="match status" value="1"/>
</dbReference>
<keyword evidence="2" id="KW-0805">Transcription regulation</keyword>
<organism evidence="8 9">
    <name type="scientific">Corynebacterium amycolatum</name>
    <dbReference type="NCBI Taxonomy" id="43765"/>
    <lineage>
        <taxon>Bacteria</taxon>
        <taxon>Bacillati</taxon>
        <taxon>Actinomycetota</taxon>
        <taxon>Actinomycetes</taxon>
        <taxon>Mycobacteriales</taxon>
        <taxon>Corynebacteriaceae</taxon>
        <taxon>Corynebacterium</taxon>
    </lineage>
</organism>
<dbReference type="Gene3D" id="1.10.10.10">
    <property type="entry name" value="Winged helix-like DNA-binding domain superfamily/Winged helix DNA-binding domain"/>
    <property type="match status" value="1"/>
</dbReference>
<comment type="caution">
    <text evidence="8">The sequence shown here is derived from an EMBL/GenBank/DDBJ whole genome shotgun (WGS) entry which is preliminary data.</text>
</comment>
<reference evidence="8" key="2">
    <citation type="submission" date="2024-05" db="EMBL/GenBank/DDBJ databases">
        <authorList>
            <person name="Wolfe A."/>
        </authorList>
    </citation>
    <scope>NUCLEOTIDE SEQUENCE</scope>
    <source>
        <strain evidence="8">UMB1064</strain>
    </source>
</reference>
<feature type="domain" description="RNA polymerase sigma-70 region 2" evidence="6">
    <location>
        <begin position="58"/>
        <end position="122"/>
    </location>
</feature>
<dbReference type="InterPro" id="IPR014284">
    <property type="entry name" value="RNA_pol_sigma-70_dom"/>
</dbReference>
<evidence type="ECO:0000259" key="6">
    <source>
        <dbReference type="Pfam" id="PF04542"/>
    </source>
</evidence>
<dbReference type="Pfam" id="PF08281">
    <property type="entry name" value="Sigma70_r4_2"/>
    <property type="match status" value="1"/>
</dbReference>
<evidence type="ECO:0000256" key="3">
    <source>
        <dbReference type="ARBA" id="ARBA00023082"/>
    </source>
</evidence>
<keyword evidence="4" id="KW-0238">DNA-binding</keyword>
<dbReference type="SUPFAM" id="SSF88659">
    <property type="entry name" value="Sigma3 and sigma4 domains of RNA polymerase sigma factors"/>
    <property type="match status" value="1"/>
</dbReference>
<keyword evidence="3" id="KW-0731">Sigma factor</keyword>
<dbReference type="Proteomes" id="UP001223646">
    <property type="component" value="Unassembled WGS sequence"/>
</dbReference>
<gene>
    <name evidence="8" type="ORF">QP460_001735</name>
</gene>
<proteinExistence type="inferred from homology"/>